<dbReference type="Proteomes" id="UP000189935">
    <property type="component" value="Chromosome I"/>
</dbReference>
<protein>
    <submittedName>
        <fullName evidence="1">Uncharacterized protein</fullName>
    </submittedName>
</protein>
<evidence type="ECO:0000313" key="1">
    <source>
        <dbReference type="EMBL" id="SHL91089.1"/>
    </source>
</evidence>
<dbReference type="AlphaFoldDB" id="A0A1M7EIA4"/>
<reference evidence="1 2" key="1">
    <citation type="submission" date="2016-11" db="EMBL/GenBank/DDBJ databases">
        <authorList>
            <person name="Jaros S."/>
            <person name="Januszkiewicz K."/>
            <person name="Wedrychowicz H."/>
        </authorList>
    </citation>
    <scope>NUCLEOTIDE SEQUENCE [LARGE SCALE GENOMIC DNA]</scope>
    <source>
        <strain evidence="1 2">GAS499</strain>
    </source>
</reference>
<evidence type="ECO:0000313" key="2">
    <source>
        <dbReference type="Proteomes" id="UP000189935"/>
    </source>
</evidence>
<proteinExistence type="predicted"/>
<organism evidence="1 2">
    <name type="scientific">Bradyrhizobium lablabi</name>
    <dbReference type="NCBI Taxonomy" id="722472"/>
    <lineage>
        <taxon>Bacteria</taxon>
        <taxon>Pseudomonadati</taxon>
        <taxon>Pseudomonadota</taxon>
        <taxon>Alphaproteobacteria</taxon>
        <taxon>Hyphomicrobiales</taxon>
        <taxon>Nitrobacteraceae</taxon>
        <taxon>Bradyrhizobium</taxon>
    </lineage>
</organism>
<dbReference type="RefSeq" id="WP_079544191.1">
    <property type="nucleotide sequence ID" value="NZ_LT670844.1"/>
</dbReference>
<gene>
    <name evidence="1" type="ORF">SAMN05444159_7165</name>
</gene>
<accession>A0A1M7EIA4</accession>
<name>A0A1M7EIA4_9BRAD</name>
<dbReference type="OrthoDB" id="8242309at2"/>
<dbReference type="EMBL" id="LT670844">
    <property type="protein sequence ID" value="SHL91089.1"/>
    <property type="molecule type" value="Genomic_DNA"/>
</dbReference>
<sequence>MLVRPHDLAERMSGIRQPEIFRLPIDAARLKAREILDQFPQGGYMAVIENWRQLPDGRIEFTMRHLPTAE</sequence>